<reference evidence="8" key="1">
    <citation type="submission" date="2021-06" db="EMBL/GenBank/DDBJ databases">
        <title>Direct submission.</title>
        <authorList>
            <person name="Lee C.-S."/>
            <person name="Jin L."/>
        </authorList>
    </citation>
    <scope>NUCLEOTIDE SEQUENCE</scope>
    <source>
        <strain evidence="8">Con5</strain>
    </source>
</reference>
<keyword evidence="9" id="KW-1185">Reference proteome</keyword>
<feature type="signal peptide" evidence="6">
    <location>
        <begin position="1"/>
        <end position="17"/>
    </location>
</feature>
<dbReference type="GO" id="GO:0004601">
    <property type="term" value="F:peroxidase activity"/>
    <property type="evidence" value="ECO:0007669"/>
    <property type="project" value="UniProtKB-KW"/>
</dbReference>
<dbReference type="KEGG" id="gfu:KM031_03960"/>
<dbReference type="InterPro" id="IPR013766">
    <property type="entry name" value="Thioredoxin_domain"/>
</dbReference>
<feature type="active site" evidence="4">
    <location>
        <position position="52"/>
    </location>
</feature>
<dbReference type="EMBL" id="CP076361">
    <property type="protein sequence ID" value="QWK91895.1"/>
    <property type="molecule type" value="Genomic_DNA"/>
</dbReference>
<dbReference type="GO" id="GO:0034599">
    <property type="term" value="P:cellular response to oxidative stress"/>
    <property type="evidence" value="ECO:0007669"/>
    <property type="project" value="TreeGrafter"/>
</dbReference>
<gene>
    <name evidence="8" type="ORF">KM031_03960</name>
</gene>
<dbReference type="PIRSF" id="PIRSF000303">
    <property type="entry name" value="Glutathion_perox"/>
    <property type="match status" value="1"/>
</dbReference>
<dbReference type="PROSITE" id="PS00460">
    <property type="entry name" value="GLUTATHIONE_PEROXID_1"/>
    <property type="match status" value="1"/>
</dbReference>
<dbReference type="PRINTS" id="PR01011">
    <property type="entry name" value="GLUTPROXDASE"/>
</dbReference>
<evidence type="ECO:0000256" key="4">
    <source>
        <dbReference type="PIRSR" id="PIRSR000303-1"/>
    </source>
</evidence>
<sequence>MVGSMAALLAGTGGARAAAVPSFTFAGIDGGRYDTADWRGKPVLIVNTASLCGFAAQFDDLQAVQDRYAPRGLIVLAVPSDDFAQELADAAAVKEYCAINFDLTLRMTEISHVKGAKAHPFYRWMAEAHGFRPGWNFNKVLLGGDGQPRGTWGAPVNPLSDRITGAIDAALG</sequence>
<keyword evidence="3 5" id="KW-0560">Oxidoreductase</keyword>
<dbReference type="SUPFAM" id="SSF52833">
    <property type="entry name" value="Thioredoxin-like"/>
    <property type="match status" value="1"/>
</dbReference>
<dbReference type="Gene3D" id="3.40.30.10">
    <property type="entry name" value="Glutaredoxin"/>
    <property type="match status" value="1"/>
</dbReference>
<dbReference type="InterPro" id="IPR036249">
    <property type="entry name" value="Thioredoxin-like_sf"/>
</dbReference>
<keyword evidence="6" id="KW-0732">Signal</keyword>
<dbReference type="PANTHER" id="PTHR11592">
    <property type="entry name" value="GLUTATHIONE PEROXIDASE"/>
    <property type="match status" value="1"/>
</dbReference>
<evidence type="ECO:0000313" key="9">
    <source>
        <dbReference type="Proteomes" id="UP000679352"/>
    </source>
</evidence>
<dbReference type="Proteomes" id="UP000679352">
    <property type="component" value="Chromosome"/>
</dbReference>
<dbReference type="InterPro" id="IPR029759">
    <property type="entry name" value="GPX_AS"/>
</dbReference>
<proteinExistence type="inferred from homology"/>
<feature type="chain" id="PRO_5037593737" description="Glutathione peroxidase" evidence="6">
    <location>
        <begin position="18"/>
        <end position="172"/>
    </location>
</feature>
<evidence type="ECO:0000256" key="2">
    <source>
        <dbReference type="ARBA" id="ARBA00022559"/>
    </source>
</evidence>
<dbReference type="Pfam" id="PF00255">
    <property type="entry name" value="GSHPx"/>
    <property type="match status" value="1"/>
</dbReference>
<accession>A0A975S368</accession>
<evidence type="ECO:0000259" key="7">
    <source>
        <dbReference type="PROSITE" id="PS51352"/>
    </source>
</evidence>
<feature type="domain" description="Thioredoxin" evidence="7">
    <location>
        <begin position="14"/>
        <end position="172"/>
    </location>
</feature>
<protein>
    <recommendedName>
        <fullName evidence="5">Glutathione peroxidase</fullName>
    </recommendedName>
</protein>
<dbReference type="PANTHER" id="PTHR11592:SF78">
    <property type="entry name" value="GLUTATHIONE PEROXIDASE"/>
    <property type="match status" value="1"/>
</dbReference>
<dbReference type="PROSITE" id="PS51355">
    <property type="entry name" value="GLUTATHIONE_PEROXID_3"/>
    <property type="match status" value="1"/>
</dbReference>
<evidence type="ECO:0000256" key="5">
    <source>
        <dbReference type="RuleBase" id="RU000499"/>
    </source>
</evidence>
<evidence type="ECO:0000256" key="1">
    <source>
        <dbReference type="ARBA" id="ARBA00006926"/>
    </source>
</evidence>
<organism evidence="8 9">
    <name type="scientific">Gemmobacter fulvus</name>
    <dbReference type="NCBI Taxonomy" id="2840474"/>
    <lineage>
        <taxon>Bacteria</taxon>
        <taxon>Pseudomonadati</taxon>
        <taxon>Pseudomonadota</taxon>
        <taxon>Alphaproteobacteria</taxon>
        <taxon>Rhodobacterales</taxon>
        <taxon>Paracoccaceae</taxon>
        <taxon>Gemmobacter</taxon>
    </lineage>
</organism>
<dbReference type="PROSITE" id="PS51352">
    <property type="entry name" value="THIOREDOXIN_2"/>
    <property type="match status" value="1"/>
</dbReference>
<dbReference type="CDD" id="cd00340">
    <property type="entry name" value="GSH_Peroxidase"/>
    <property type="match status" value="1"/>
</dbReference>
<keyword evidence="2 5" id="KW-0575">Peroxidase</keyword>
<evidence type="ECO:0000256" key="3">
    <source>
        <dbReference type="ARBA" id="ARBA00023002"/>
    </source>
</evidence>
<dbReference type="InterPro" id="IPR000889">
    <property type="entry name" value="Glutathione_peroxidase"/>
</dbReference>
<dbReference type="RefSeq" id="WP_215503924.1">
    <property type="nucleotide sequence ID" value="NZ_CP076361.1"/>
</dbReference>
<name>A0A975S368_9RHOB</name>
<evidence type="ECO:0000313" key="8">
    <source>
        <dbReference type="EMBL" id="QWK91895.1"/>
    </source>
</evidence>
<dbReference type="AlphaFoldDB" id="A0A975S368"/>
<evidence type="ECO:0000256" key="6">
    <source>
        <dbReference type="SAM" id="SignalP"/>
    </source>
</evidence>
<comment type="similarity">
    <text evidence="1 5">Belongs to the glutathione peroxidase family.</text>
</comment>